<evidence type="ECO:0000256" key="1">
    <source>
        <dbReference type="SAM" id="SignalP"/>
    </source>
</evidence>
<sequence>MFLKSVLPILVCAFLFSCQSLSPEQKDAKVQLKEQQAFLSSLEKQSDSIEDQYYDVKDDLSDIMQREGFLIRRLVREKKRYIRFSNQKEKLDINIADQEKRGVDAGTIKVNKQIGEYIQGVVDDTKVYIAELEEELLERTGKGLEVRQSFEGVAAQRQEIEIKISQTLSRIQSLELIINPED</sequence>
<evidence type="ECO:0008006" key="4">
    <source>
        <dbReference type="Google" id="ProtNLM"/>
    </source>
</evidence>
<organism evidence="2 3">
    <name type="scientific">Lentisphaera araneosa HTCC2155</name>
    <dbReference type="NCBI Taxonomy" id="313628"/>
    <lineage>
        <taxon>Bacteria</taxon>
        <taxon>Pseudomonadati</taxon>
        <taxon>Lentisphaerota</taxon>
        <taxon>Lentisphaeria</taxon>
        <taxon>Lentisphaerales</taxon>
        <taxon>Lentisphaeraceae</taxon>
        <taxon>Lentisphaera</taxon>
    </lineage>
</organism>
<comment type="caution">
    <text evidence="2">The sequence shown here is derived from an EMBL/GenBank/DDBJ whole genome shotgun (WGS) entry which is preliminary data.</text>
</comment>
<feature type="signal peptide" evidence="1">
    <location>
        <begin position="1"/>
        <end position="22"/>
    </location>
</feature>
<gene>
    <name evidence="2" type="ORF">LNTAR_09069</name>
</gene>
<dbReference type="AlphaFoldDB" id="A6DI55"/>
<proteinExistence type="predicted"/>
<keyword evidence="1" id="KW-0732">Signal</keyword>
<evidence type="ECO:0000313" key="2">
    <source>
        <dbReference type="EMBL" id="EDM28709.1"/>
    </source>
</evidence>
<keyword evidence="3" id="KW-1185">Reference proteome</keyword>
<evidence type="ECO:0000313" key="3">
    <source>
        <dbReference type="Proteomes" id="UP000004947"/>
    </source>
</evidence>
<protein>
    <recommendedName>
        <fullName evidence="4">Lipoprotein</fullName>
    </recommendedName>
</protein>
<reference evidence="2 3" key="1">
    <citation type="journal article" date="2010" name="J. Bacteriol.">
        <title>Genome sequence of Lentisphaera araneosa HTCC2155T, the type species of the order Lentisphaerales in the phylum Lentisphaerae.</title>
        <authorList>
            <person name="Thrash J.C."/>
            <person name="Cho J.C."/>
            <person name="Vergin K.L."/>
            <person name="Morris R.M."/>
            <person name="Giovannoni S.J."/>
        </authorList>
    </citation>
    <scope>NUCLEOTIDE SEQUENCE [LARGE SCALE GENOMIC DNA]</scope>
    <source>
        <strain evidence="2 3">HTCC2155</strain>
    </source>
</reference>
<accession>A6DI55</accession>
<dbReference type="EMBL" id="ABCK01000004">
    <property type="protein sequence ID" value="EDM28709.1"/>
    <property type="molecule type" value="Genomic_DNA"/>
</dbReference>
<dbReference type="PROSITE" id="PS51257">
    <property type="entry name" value="PROKAR_LIPOPROTEIN"/>
    <property type="match status" value="1"/>
</dbReference>
<dbReference type="Proteomes" id="UP000004947">
    <property type="component" value="Unassembled WGS sequence"/>
</dbReference>
<name>A6DI55_9BACT</name>
<dbReference type="RefSeq" id="WP_007277586.1">
    <property type="nucleotide sequence ID" value="NZ_ABCK01000004.1"/>
</dbReference>
<dbReference type="STRING" id="313628.LNTAR_09069"/>
<feature type="chain" id="PRO_5002693975" description="Lipoprotein" evidence="1">
    <location>
        <begin position="23"/>
        <end position="182"/>
    </location>
</feature>